<name>H2YFW8_CIOSA</name>
<keyword evidence="2" id="KW-1185">Reference proteome</keyword>
<dbReference type="InParanoid" id="H2YFW8"/>
<proteinExistence type="predicted"/>
<reference evidence="1" key="2">
    <citation type="submission" date="2025-08" db="UniProtKB">
        <authorList>
            <consortium name="Ensembl"/>
        </authorList>
    </citation>
    <scope>IDENTIFICATION</scope>
</reference>
<accession>H2YFW8</accession>
<dbReference type="STRING" id="51511.ENSCSAVP00000004216"/>
<dbReference type="OMA" id="TYSEEFS"/>
<dbReference type="AlphaFoldDB" id="H2YFW8"/>
<dbReference type="GeneTree" id="ENSGT00940000154791"/>
<dbReference type="Ensembl" id="ENSCSAVT00000004279.1">
    <property type="protein sequence ID" value="ENSCSAVP00000004216.1"/>
    <property type="gene ID" value="ENSCSAVG00000002484.1"/>
</dbReference>
<evidence type="ECO:0000313" key="1">
    <source>
        <dbReference type="Ensembl" id="ENSCSAVP00000004216.1"/>
    </source>
</evidence>
<dbReference type="HOGENOM" id="CLU_1075758_0_0_1"/>
<dbReference type="eggNOG" id="ENOG502QRVT">
    <property type="taxonomic scope" value="Eukaryota"/>
</dbReference>
<dbReference type="Proteomes" id="UP000007875">
    <property type="component" value="Unassembled WGS sequence"/>
</dbReference>
<reference evidence="2" key="1">
    <citation type="submission" date="2003-08" db="EMBL/GenBank/DDBJ databases">
        <authorList>
            <person name="Birren B."/>
            <person name="Nusbaum C."/>
            <person name="Abebe A."/>
            <person name="Abouelleil A."/>
            <person name="Adekoya E."/>
            <person name="Ait-zahra M."/>
            <person name="Allen N."/>
            <person name="Allen T."/>
            <person name="An P."/>
            <person name="Anderson M."/>
            <person name="Anderson S."/>
            <person name="Arachchi H."/>
            <person name="Armbruster J."/>
            <person name="Bachantsang P."/>
            <person name="Baldwin J."/>
            <person name="Barry A."/>
            <person name="Bayul T."/>
            <person name="Blitshsteyn B."/>
            <person name="Bloom T."/>
            <person name="Blye J."/>
            <person name="Boguslavskiy L."/>
            <person name="Borowsky M."/>
            <person name="Boukhgalter B."/>
            <person name="Brunache A."/>
            <person name="Butler J."/>
            <person name="Calixte N."/>
            <person name="Calvo S."/>
            <person name="Camarata J."/>
            <person name="Campo K."/>
            <person name="Chang J."/>
            <person name="Cheshatsang Y."/>
            <person name="Citroen M."/>
            <person name="Collymore A."/>
            <person name="Considine T."/>
            <person name="Cook A."/>
            <person name="Cooke P."/>
            <person name="Corum B."/>
            <person name="Cuomo C."/>
            <person name="David R."/>
            <person name="Dawoe T."/>
            <person name="Degray S."/>
            <person name="Dodge S."/>
            <person name="Dooley K."/>
            <person name="Dorje P."/>
            <person name="Dorjee K."/>
            <person name="Dorris L."/>
            <person name="Duffey N."/>
            <person name="Dupes A."/>
            <person name="Elkins T."/>
            <person name="Engels R."/>
            <person name="Erickson J."/>
            <person name="Farina A."/>
            <person name="Faro S."/>
            <person name="Ferreira P."/>
            <person name="Fischer H."/>
            <person name="Fitzgerald M."/>
            <person name="Foley K."/>
            <person name="Gage D."/>
            <person name="Galagan J."/>
            <person name="Gearin G."/>
            <person name="Gnerre S."/>
            <person name="Gnirke A."/>
            <person name="Goyette A."/>
            <person name="Graham J."/>
            <person name="Grandbois E."/>
            <person name="Gyaltsen K."/>
            <person name="Hafez N."/>
            <person name="Hagopian D."/>
            <person name="Hagos B."/>
            <person name="Hall J."/>
            <person name="Hatcher B."/>
            <person name="Heller A."/>
            <person name="Higgins H."/>
            <person name="Honan T."/>
            <person name="Horn A."/>
            <person name="Houde N."/>
            <person name="Hughes L."/>
            <person name="Hulme W."/>
            <person name="Husby E."/>
            <person name="Iliev I."/>
            <person name="Jaffe D."/>
            <person name="Jones C."/>
            <person name="Kamal M."/>
            <person name="Kamat A."/>
            <person name="Kamvysselis M."/>
            <person name="Karlsson E."/>
            <person name="Kells C."/>
            <person name="Kieu A."/>
            <person name="Kisner P."/>
            <person name="Kodira C."/>
            <person name="Kulbokas E."/>
            <person name="Labutti K."/>
            <person name="Lama D."/>
            <person name="Landers T."/>
            <person name="Leger J."/>
            <person name="Levine S."/>
            <person name="Lewis D."/>
            <person name="Lewis T."/>
            <person name="Lindblad-toh K."/>
            <person name="Liu X."/>
            <person name="Lokyitsang T."/>
            <person name="Lokyitsang Y."/>
            <person name="Lucien O."/>
            <person name="Lui A."/>
            <person name="Ma L.J."/>
            <person name="Mabbitt R."/>
            <person name="Macdonald J."/>
            <person name="Maclean C."/>
            <person name="Major J."/>
            <person name="Manning J."/>
            <person name="Marabella R."/>
            <person name="Maru K."/>
            <person name="Matthews C."/>
            <person name="Mauceli E."/>
            <person name="Mccarthy M."/>
            <person name="Mcdonough S."/>
            <person name="Mcghee T."/>
            <person name="Meldrim J."/>
            <person name="Meneus L."/>
            <person name="Mesirov J."/>
            <person name="Mihalev A."/>
            <person name="Mihova T."/>
            <person name="Mikkelsen T."/>
            <person name="Mlenga V."/>
            <person name="Moru K."/>
            <person name="Mozes J."/>
            <person name="Mulrain L."/>
            <person name="Munson G."/>
            <person name="Naylor J."/>
            <person name="Newes C."/>
            <person name="Nguyen C."/>
            <person name="Nguyen N."/>
            <person name="Nguyen T."/>
            <person name="Nicol R."/>
            <person name="Nielsen C."/>
            <person name="Nizzari M."/>
            <person name="Norbu C."/>
            <person name="Norbu N."/>
            <person name="O'donnell P."/>
            <person name="Okoawo O."/>
            <person name="O'leary S."/>
            <person name="Omotosho B."/>
            <person name="O'neill K."/>
            <person name="Osman S."/>
            <person name="Parker S."/>
            <person name="Perrin D."/>
            <person name="Phunkhang P."/>
            <person name="Piqani B."/>
            <person name="Purcell S."/>
            <person name="Rachupka T."/>
            <person name="Ramasamy U."/>
            <person name="Rameau R."/>
            <person name="Ray V."/>
            <person name="Raymond C."/>
            <person name="Retta R."/>
            <person name="Richardson S."/>
            <person name="Rise C."/>
            <person name="Rodriguez J."/>
            <person name="Rogers J."/>
            <person name="Rogov P."/>
            <person name="Rutman M."/>
            <person name="Schupbach R."/>
            <person name="Seaman C."/>
            <person name="Settipalli S."/>
            <person name="Sharpe T."/>
            <person name="Sheridan J."/>
            <person name="Sherpa N."/>
            <person name="Shi J."/>
            <person name="Smirnov S."/>
            <person name="Smith C."/>
            <person name="Sougnez C."/>
            <person name="Spencer B."/>
            <person name="Stalker J."/>
            <person name="Stange-thomann N."/>
            <person name="Stavropoulos S."/>
            <person name="Stetson K."/>
            <person name="Stone C."/>
            <person name="Stone S."/>
            <person name="Stubbs M."/>
            <person name="Talamas J."/>
            <person name="Tchuinga P."/>
            <person name="Tenzing P."/>
            <person name="Tesfaye S."/>
            <person name="Theodore J."/>
            <person name="Thoulutsang Y."/>
            <person name="Topham K."/>
            <person name="Towey S."/>
            <person name="Tsamla T."/>
            <person name="Tsomo N."/>
            <person name="Vallee D."/>
            <person name="Vassiliev H."/>
            <person name="Venkataraman V."/>
            <person name="Vinson J."/>
            <person name="Vo A."/>
            <person name="Wade C."/>
            <person name="Wang S."/>
            <person name="Wangchuk T."/>
            <person name="Wangdi T."/>
            <person name="Whittaker C."/>
            <person name="Wilkinson J."/>
            <person name="Wu Y."/>
            <person name="Wyman D."/>
            <person name="Yadav S."/>
            <person name="Yang S."/>
            <person name="Yang X."/>
            <person name="Yeager S."/>
            <person name="Yee E."/>
            <person name="Young G."/>
            <person name="Zainoun J."/>
            <person name="Zembeck L."/>
            <person name="Zimmer A."/>
            <person name="Zody M."/>
            <person name="Lander E."/>
        </authorList>
    </citation>
    <scope>NUCLEOTIDE SEQUENCE [LARGE SCALE GENOMIC DNA]</scope>
</reference>
<organism evidence="1 2">
    <name type="scientific">Ciona savignyi</name>
    <name type="common">Pacific transparent sea squirt</name>
    <dbReference type="NCBI Taxonomy" id="51511"/>
    <lineage>
        <taxon>Eukaryota</taxon>
        <taxon>Metazoa</taxon>
        <taxon>Chordata</taxon>
        <taxon>Tunicata</taxon>
        <taxon>Ascidiacea</taxon>
        <taxon>Phlebobranchia</taxon>
        <taxon>Cionidae</taxon>
        <taxon>Ciona</taxon>
    </lineage>
</organism>
<protein>
    <submittedName>
        <fullName evidence="1">Uncharacterized protein</fullName>
    </submittedName>
</protein>
<evidence type="ECO:0000313" key="2">
    <source>
        <dbReference type="Proteomes" id="UP000007875"/>
    </source>
</evidence>
<sequence>MPKHYPDDHKVQLNKSPDPAPFPAFLPLEIFDNTEFDCRTWEEWLGLGVEGNVRRPVPAKSLLPTEDRLDKGDPKDPNITYKWFNVGVLDYDKESDLWFVQKVDDQGRVLDTRGQPVVNGGVRKTGSRMGLPQQYWVPRIRVMFRAEDASIFAHRVAEAYRLRKKTEGLIRYNLYVDCMPHDDNVLSLESSSFENMTSRSINTPGLRSNDPVLLDCVAKLEQQVGLDFKRTMNKLTFDKVVSRNLKSFAYVTLPEPEPD</sequence>
<reference evidence="1" key="3">
    <citation type="submission" date="2025-09" db="UniProtKB">
        <authorList>
            <consortium name="Ensembl"/>
        </authorList>
    </citation>
    <scope>IDENTIFICATION</scope>
</reference>